<dbReference type="EMBL" id="MU167224">
    <property type="protein sequence ID" value="KAG0149797.1"/>
    <property type="molecule type" value="Genomic_DNA"/>
</dbReference>
<reference evidence="2" key="1">
    <citation type="submission" date="2013-11" db="EMBL/GenBank/DDBJ databases">
        <title>Genome sequence of the fusiform rust pathogen reveals effectors for host alternation and coevolution with pine.</title>
        <authorList>
            <consortium name="DOE Joint Genome Institute"/>
            <person name="Smith K."/>
            <person name="Pendleton A."/>
            <person name="Kubisiak T."/>
            <person name="Anderson C."/>
            <person name="Salamov A."/>
            <person name="Aerts A."/>
            <person name="Riley R."/>
            <person name="Clum A."/>
            <person name="Lindquist E."/>
            <person name="Ence D."/>
            <person name="Campbell M."/>
            <person name="Kronenberg Z."/>
            <person name="Feau N."/>
            <person name="Dhillon B."/>
            <person name="Hamelin R."/>
            <person name="Burleigh J."/>
            <person name="Smith J."/>
            <person name="Yandell M."/>
            <person name="Nelson C."/>
            <person name="Grigoriev I."/>
            <person name="Davis J."/>
        </authorList>
    </citation>
    <scope>NUCLEOTIDE SEQUENCE</scope>
    <source>
        <strain evidence="2">G11</strain>
    </source>
</reference>
<comment type="caution">
    <text evidence="2">The sequence shown here is derived from an EMBL/GenBank/DDBJ whole genome shotgun (WGS) entry which is preliminary data.</text>
</comment>
<dbReference type="Proteomes" id="UP000886653">
    <property type="component" value="Unassembled WGS sequence"/>
</dbReference>
<proteinExistence type="predicted"/>
<evidence type="ECO:0000313" key="3">
    <source>
        <dbReference type="Proteomes" id="UP000886653"/>
    </source>
</evidence>
<feature type="compositionally biased region" description="Polar residues" evidence="1">
    <location>
        <begin position="26"/>
        <end position="37"/>
    </location>
</feature>
<keyword evidence="3" id="KW-1185">Reference proteome</keyword>
<dbReference type="AlphaFoldDB" id="A0A9P6TEW5"/>
<sequence>MQRPLRLSNASRSSSGSSGTFLSASDGTTFTTPSGQDSCHRSHQTTTVAQSEALPDGDPLDCLMNLQIRSAISSKRYANQRHNSQSSGNISCALPPTIKDPSLGLTPTPKVSLPIDMNSSRYALTMAAVMKAEDSRFNTSLSKKLECGGGQNSRVPFPLALEDNSQGSFDFEKKGHHKTPHRPHPESLREQCNLEKHREIKDPTCTLHGVSDPKMPLKWESTEDYEEPLATINYEKVPAVTKGLKPSRSMFSFHSFFGAGQQGSRSSNIS</sequence>
<protein>
    <submittedName>
        <fullName evidence="2">Uncharacterized protein</fullName>
    </submittedName>
</protein>
<evidence type="ECO:0000313" key="2">
    <source>
        <dbReference type="EMBL" id="KAG0149797.1"/>
    </source>
</evidence>
<feature type="compositionally biased region" description="Low complexity" evidence="1">
    <location>
        <begin position="1"/>
        <end position="25"/>
    </location>
</feature>
<feature type="region of interest" description="Disordered" evidence="1">
    <location>
        <begin position="1"/>
        <end position="44"/>
    </location>
</feature>
<accession>A0A9P6TEW5</accession>
<organism evidence="2 3">
    <name type="scientific">Cronartium quercuum f. sp. fusiforme G11</name>
    <dbReference type="NCBI Taxonomy" id="708437"/>
    <lineage>
        <taxon>Eukaryota</taxon>
        <taxon>Fungi</taxon>
        <taxon>Dikarya</taxon>
        <taxon>Basidiomycota</taxon>
        <taxon>Pucciniomycotina</taxon>
        <taxon>Pucciniomycetes</taxon>
        <taxon>Pucciniales</taxon>
        <taxon>Coleosporiaceae</taxon>
        <taxon>Cronartium</taxon>
    </lineage>
</organism>
<evidence type="ECO:0000256" key="1">
    <source>
        <dbReference type="SAM" id="MobiDB-lite"/>
    </source>
</evidence>
<name>A0A9P6TEW5_9BASI</name>
<gene>
    <name evidence="2" type="ORF">CROQUDRAFT_88637</name>
</gene>